<evidence type="ECO:0000256" key="2">
    <source>
        <dbReference type="SAM" id="SignalP"/>
    </source>
</evidence>
<feature type="region of interest" description="Disordered" evidence="1">
    <location>
        <begin position="183"/>
        <end position="219"/>
    </location>
</feature>
<reference evidence="3" key="1">
    <citation type="submission" date="2021-01" db="EMBL/GenBank/DDBJ databases">
        <authorList>
            <person name="Corre E."/>
            <person name="Pelletier E."/>
            <person name="Niang G."/>
            <person name="Scheremetjew M."/>
            <person name="Finn R."/>
            <person name="Kale V."/>
            <person name="Holt S."/>
            <person name="Cochrane G."/>
            <person name="Meng A."/>
            <person name="Brown T."/>
            <person name="Cohen L."/>
        </authorList>
    </citation>
    <scope>NUCLEOTIDE SEQUENCE</scope>
    <source>
        <strain evidence="3">OF101</strain>
    </source>
</reference>
<evidence type="ECO:0000313" key="3">
    <source>
        <dbReference type="EMBL" id="CAD9159676.1"/>
    </source>
</evidence>
<organism evidence="3">
    <name type="scientific">Alexandrium catenella</name>
    <name type="common">Red tide dinoflagellate</name>
    <name type="synonym">Gonyaulax catenella</name>
    <dbReference type="NCBI Taxonomy" id="2925"/>
    <lineage>
        <taxon>Eukaryota</taxon>
        <taxon>Sar</taxon>
        <taxon>Alveolata</taxon>
        <taxon>Dinophyceae</taxon>
        <taxon>Gonyaulacales</taxon>
        <taxon>Pyrocystaceae</taxon>
        <taxon>Alexandrium</taxon>
    </lineage>
</organism>
<dbReference type="AlphaFoldDB" id="A0A7S1R8Q8"/>
<keyword evidence="2" id="KW-0732">Signal</keyword>
<feature type="region of interest" description="Disordered" evidence="1">
    <location>
        <begin position="104"/>
        <end position="126"/>
    </location>
</feature>
<protein>
    <recommendedName>
        <fullName evidence="4">Transmembrane protein</fullName>
    </recommendedName>
</protein>
<sequence>MLQPSMPSMAYRLLRCCLAVHFAVVLLVVAQTGDEDGPGQQSAEARAIKELKATLRNRGADCHGCETEEDFTRRVAETRGWRADEAVSPDGKIKVTRQQFLVVQRSSQHEGHELDDGDDGDTDTGNNAWVEFRDAMRAGDLVEDGQGGYRKRQAGMTGWRRHAKWALTLVLGICALARRLLGVAPPSPQPSQPKGSVAAPRKAEGGGGTKKSTGGKKRR</sequence>
<evidence type="ECO:0008006" key="4">
    <source>
        <dbReference type="Google" id="ProtNLM"/>
    </source>
</evidence>
<dbReference type="EMBL" id="HBGE01060796">
    <property type="protein sequence ID" value="CAD9159676.1"/>
    <property type="molecule type" value="Transcribed_RNA"/>
</dbReference>
<name>A0A7S1R8Q8_ALECA</name>
<proteinExistence type="predicted"/>
<accession>A0A7S1R8Q8</accession>
<evidence type="ECO:0000256" key="1">
    <source>
        <dbReference type="SAM" id="MobiDB-lite"/>
    </source>
</evidence>
<feature type="signal peptide" evidence="2">
    <location>
        <begin position="1"/>
        <end position="30"/>
    </location>
</feature>
<feature type="chain" id="PRO_5030883536" description="Transmembrane protein" evidence="2">
    <location>
        <begin position="31"/>
        <end position="219"/>
    </location>
</feature>
<gene>
    <name evidence="3" type="ORF">ACAT0790_LOCUS36441</name>
</gene>